<sequence>MNTAAVLATADWNRAGADDFNAAEATDLLMAVHLASDLGLSDVVAIVTSLDYVR</sequence>
<gene>
    <name evidence="1" type="ORF">L195_g041556</name>
    <name evidence="2" type="ORF">L195_g047727</name>
    <name evidence="3" type="ORF">L195_g047728</name>
</gene>
<reference evidence="3 4" key="2">
    <citation type="journal article" date="2017" name="Front. Plant Sci.">
        <title>Gene Classification and Mining of Molecular Markers Useful in Red Clover (Trifolium pratense) Breeding.</title>
        <authorList>
            <person name="Istvanek J."/>
            <person name="Dluhosova J."/>
            <person name="Dluhos P."/>
            <person name="Patkova L."/>
            <person name="Nedelnik J."/>
            <person name="Repkova J."/>
        </authorList>
    </citation>
    <scope>NUCLEOTIDE SEQUENCE [LARGE SCALE GENOMIC DNA]</scope>
    <source>
        <strain evidence="4">cv. Tatra</strain>
        <tissue evidence="3">Young leaves</tissue>
    </source>
</reference>
<organism evidence="3 4">
    <name type="scientific">Trifolium pratense</name>
    <name type="common">Red clover</name>
    <dbReference type="NCBI Taxonomy" id="57577"/>
    <lineage>
        <taxon>Eukaryota</taxon>
        <taxon>Viridiplantae</taxon>
        <taxon>Streptophyta</taxon>
        <taxon>Embryophyta</taxon>
        <taxon>Tracheophyta</taxon>
        <taxon>Spermatophyta</taxon>
        <taxon>Magnoliopsida</taxon>
        <taxon>eudicotyledons</taxon>
        <taxon>Gunneridae</taxon>
        <taxon>Pentapetalae</taxon>
        <taxon>rosids</taxon>
        <taxon>fabids</taxon>
        <taxon>Fabales</taxon>
        <taxon>Fabaceae</taxon>
        <taxon>Papilionoideae</taxon>
        <taxon>50 kb inversion clade</taxon>
        <taxon>NPAAA clade</taxon>
        <taxon>Hologalegina</taxon>
        <taxon>IRL clade</taxon>
        <taxon>Trifolieae</taxon>
        <taxon>Trifolium</taxon>
    </lineage>
</organism>
<proteinExistence type="predicted"/>
<dbReference type="EMBL" id="ASHM01066757">
    <property type="protein sequence ID" value="PNX91596.1"/>
    <property type="molecule type" value="Genomic_DNA"/>
</dbReference>
<dbReference type="Proteomes" id="UP000236291">
    <property type="component" value="Unassembled WGS sequence"/>
</dbReference>
<evidence type="ECO:0000313" key="1">
    <source>
        <dbReference type="EMBL" id="PNX85487.1"/>
    </source>
</evidence>
<reference evidence="3 4" key="1">
    <citation type="journal article" date="2014" name="Am. J. Bot.">
        <title>Genome assembly and annotation for red clover (Trifolium pratense; Fabaceae).</title>
        <authorList>
            <person name="Istvanek J."/>
            <person name="Jaros M."/>
            <person name="Krenek A."/>
            <person name="Repkova J."/>
        </authorList>
    </citation>
    <scope>NUCLEOTIDE SEQUENCE [LARGE SCALE GENOMIC DNA]</scope>
    <source>
        <strain evidence="4">cv. Tatra</strain>
        <tissue evidence="3">Young leaves</tissue>
    </source>
</reference>
<evidence type="ECO:0000313" key="2">
    <source>
        <dbReference type="EMBL" id="PNX91596.1"/>
    </source>
</evidence>
<accession>A0A2K3MLA8</accession>
<protein>
    <submittedName>
        <fullName evidence="3">Uncharacterized protein</fullName>
    </submittedName>
</protein>
<dbReference type="EMBL" id="ASHM01066758">
    <property type="protein sequence ID" value="PNX91597.1"/>
    <property type="molecule type" value="Genomic_DNA"/>
</dbReference>
<name>A0A2K3MLA8_TRIPR</name>
<comment type="caution">
    <text evidence="3">The sequence shown here is derived from an EMBL/GenBank/DDBJ whole genome shotgun (WGS) entry which is preliminary data.</text>
</comment>
<evidence type="ECO:0000313" key="4">
    <source>
        <dbReference type="Proteomes" id="UP000236291"/>
    </source>
</evidence>
<evidence type="ECO:0000313" key="3">
    <source>
        <dbReference type="EMBL" id="PNX91597.1"/>
    </source>
</evidence>
<dbReference type="AlphaFoldDB" id="A0A2K3MLA8"/>
<dbReference type="EMBL" id="ASHM01048842">
    <property type="protein sequence ID" value="PNX85487.1"/>
    <property type="molecule type" value="Genomic_DNA"/>
</dbReference>